<evidence type="ECO:0000313" key="2">
    <source>
        <dbReference type="Proteomes" id="UP000199501"/>
    </source>
</evidence>
<dbReference type="CDD" id="cd00377">
    <property type="entry name" value="ICL_PEPM"/>
    <property type="match status" value="1"/>
</dbReference>
<dbReference type="InterPro" id="IPR039556">
    <property type="entry name" value="ICL/PEPM"/>
</dbReference>
<dbReference type="OrthoDB" id="9780430at2"/>
<proteinExistence type="predicted"/>
<dbReference type="EMBL" id="FMZZ01000005">
    <property type="protein sequence ID" value="SDC90457.1"/>
    <property type="molecule type" value="Genomic_DNA"/>
</dbReference>
<evidence type="ECO:0000313" key="1">
    <source>
        <dbReference type="EMBL" id="SDC90457.1"/>
    </source>
</evidence>
<accession>A0A1G6QFJ5</accession>
<dbReference type="Gene3D" id="3.20.20.60">
    <property type="entry name" value="Phosphoenolpyruvate-binding domains"/>
    <property type="match status" value="1"/>
</dbReference>
<dbReference type="RefSeq" id="WP_091450267.1">
    <property type="nucleotide sequence ID" value="NZ_FMZZ01000005.1"/>
</dbReference>
<dbReference type="GO" id="GO:0016829">
    <property type="term" value="F:lyase activity"/>
    <property type="evidence" value="ECO:0007669"/>
    <property type="project" value="UniProtKB-KW"/>
</dbReference>
<protein>
    <submittedName>
        <fullName evidence="1">2-Methylisocitrate lyase, PEP mutase family</fullName>
    </submittedName>
</protein>
<dbReference type="SUPFAM" id="SSF51621">
    <property type="entry name" value="Phosphoenolpyruvate/pyruvate domain"/>
    <property type="match status" value="1"/>
</dbReference>
<organism evidence="1 2">
    <name type="scientific">Actinokineospora iranica</name>
    <dbReference type="NCBI Taxonomy" id="1271860"/>
    <lineage>
        <taxon>Bacteria</taxon>
        <taxon>Bacillati</taxon>
        <taxon>Actinomycetota</taxon>
        <taxon>Actinomycetes</taxon>
        <taxon>Pseudonocardiales</taxon>
        <taxon>Pseudonocardiaceae</taxon>
        <taxon>Actinokineospora</taxon>
    </lineage>
</organism>
<reference evidence="2" key="1">
    <citation type="submission" date="2016-10" db="EMBL/GenBank/DDBJ databases">
        <authorList>
            <person name="Varghese N."/>
            <person name="Submissions S."/>
        </authorList>
    </citation>
    <scope>NUCLEOTIDE SEQUENCE [LARGE SCALE GENOMIC DNA]</scope>
    <source>
        <strain evidence="2">IBRC-M 10403</strain>
    </source>
</reference>
<dbReference type="STRING" id="1271860.SAMN05216174_105232"/>
<dbReference type="Pfam" id="PF13714">
    <property type="entry name" value="PEP_mutase"/>
    <property type="match status" value="1"/>
</dbReference>
<keyword evidence="2" id="KW-1185">Reference proteome</keyword>
<dbReference type="AlphaFoldDB" id="A0A1G6QFJ5"/>
<dbReference type="InterPro" id="IPR015813">
    <property type="entry name" value="Pyrv/PenolPyrv_kinase-like_dom"/>
</dbReference>
<dbReference type="PANTHER" id="PTHR42905:SF16">
    <property type="entry name" value="CARBOXYPHOSPHONOENOLPYRUVATE PHOSPHONOMUTASE-LIKE PROTEIN (AFU_ORTHOLOGUE AFUA_5G07230)"/>
    <property type="match status" value="1"/>
</dbReference>
<keyword evidence="1" id="KW-0456">Lyase</keyword>
<dbReference type="PANTHER" id="PTHR42905">
    <property type="entry name" value="PHOSPHOENOLPYRUVATE CARBOXYLASE"/>
    <property type="match status" value="1"/>
</dbReference>
<dbReference type="InterPro" id="IPR040442">
    <property type="entry name" value="Pyrv_kinase-like_dom_sf"/>
</dbReference>
<name>A0A1G6QFJ5_9PSEU</name>
<dbReference type="Gene3D" id="6.10.250.2750">
    <property type="match status" value="1"/>
</dbReference>
<gene>
    <name evidence="1" type="ORF">SAMN05216174_105232</name>
</gene>
<dbReference type="Proteomes" id="UP000199501">
    <property type="component" value="Unassembled WGS sequence"/>
</dbReference>
<sequence>MRATDQRQRAETFAALHQGPGAFVVANAWDAGTARVLTGLGFPALATTSGGLAFSLGRQDGANLVTRDETLANARDIIAATHLPVTADLENGFGDKPDDVAETIRLAAAAGLVGGSIEDATGRPDEPIYDFDLAVERVAAAAEAAKALPFTFTARAENFLHGRPDLDDTIRRLRAYADAGADVLYAPGLPTIDAIRAVCESVDRPVNVLAAGVAAKYPISKLAALGARRISLGSALPRAAITAALLAAQEIAESGTFTLAAGAMSYAKVNELMAGPDDR</sequence>